<dbReference type="GeneID" id="20819950"/>
<dbReference type="EMBL" id="KI913241">
    <property type="protein sequence ID" value="ETV65307.1"/>
    <property type="molecule type" value="Genomic_DNA"/>
</dbReference>
<feature type="compositionally biased region" description="Polar residues" evidence="1">
    <location>
        <begin position="199"/>
        <end position="221"/>
    </location>
</feature>
<reference evidence="2" key="1">
    <citation type="submission" date="2013-12" db="EMBL/GenBank/DDBJ databases">
        <title>The Genome Sequence of Aphanomyces astaci APO3.</title>
        <authorList>
            <consortium name="The Broad Institute Genomics Platform"/>
            <person name="Russ C."/>
            <person name="Tyler B."/>
            <person name="van West P."/>
            <person name="Dieguez-Uribeondo J."/>
            <person name="Young S.K."/>
            <person name="Zeng Q."/>
            <person name="Gargeya S."/>
            <person name="Fitzgerald M."/>
            <person name="Abouelleil A."/>
            <person name="Alvarado L."/>
            <person name="Chapman S.B."/>
            <person name="Gainer-Dewar J."/>
            <person name="Goldberg J."/>
            <person name="Griggs A."/>
            <person name="Gujja S."/>
            <person name="Hansen M."/>
            <person name="Howarth C."/>
            <person name="Imamovic A."/>
            <person name="Ireland A."/>
            <person name="Larimer J."/>
            <person name="McCowan C."/>
            <person name="Murphy C."/>
            <person name="Pearson M."/>
            <person name="Poon T.W."/>
            <person name="Priest M."/>
            <person name="Roberts A."/>
            <person name="Saif S."/>
            <person name="Shea T."/>
            <person name="Sykes S."/>
            <person name="Wortman J."/>
            <person name="Nusbaum C."/>
            <person name="Birren B."/>
        </authorList>
    </citation>
    <scope>NUCLEOTIDE SEQUENCE [LARGE SCALE GENOMIC DNA]</scope>
    <source>
        <strain evidence="2">APO3</strain>
    </source>
</reference>
<dbReference type="VEuPathDB" id="FungiDB:H257_17954"/>
<feature type="region of interest" description="Disordered" evidence="1">
    <location>
        <begin position="1"/>
        <end position="23"/>
    </location>
</feature>
<sequence length="286" mass="30707">MSAVGSLHEERLSVSSATSSKGTKPRFCVIKPPAGIGVCQLYLYKSDDLGSGNLVSTVSLDHSPTKSTTTLFAVPSQATRGSDGSGGFSSREATAIASSIAAPEGSHHRPSASITTMTQGGLVDSSAFDKCLKTFLSASVQTEEESGESTSPVQRHFDQLLRSKWHQEAAVPRQNADDNSDGATSSWVNEHQVDDIPNRHTSVRNNTSSFHWKPTDTSPAASTTNWAMAECWSKKGLGNTTSKRNALDLYYDVRALVADLEAYVANAKFSTRNMCDLTPNQTNMHS</sequence>
<dbReference type="RefSeq" id="XP_009845233.1">
    <property type="nucleotide sequence ID" value="XM_009846931.1"/>
</dbReference>
<gene>
    <name evidence="2" type="ORF">H257_17954</name>
</gene>
<organism evidence="2">
    <name type="scientific">Aphanomyces astaci</name>
    <name type="common">Crayfish plague agent</name>
    <dbReference type="NCBI Taxonomy" id="112090"/>
    <lineage>
        <taxon>Eukaryota</taxon>
        <taxon>Sar</taxon>
        <taxon>Stramenopiles</taxon>
        <taxon>Oomycota</taxon>
        <taxon>Saprolegniomycetes</taxon>
        <taxon>Saprolegniales</taxon>
        <taxon>Verrucalvaceae</taxon>
        <taxon>Aphanomyces</taxon>
    </lineage>
</organism>
<accession>W4FCT1</accession>
<feature type="compositionally biased region" description="Polar residues" evidence="1">
    <location>
        <begin position="13"/>
        <end position="22"/>
    </location>
</feature>
<proteinExistence type="predicted"/>
<dbReference type="AlphaFoldDB" id="W4FCT1"/>
<evidence type="ECO:0000256" key="1">
    <source>
        <dbReference type="SAM" id="MobiDB-lite"/>
    </source>
</evidence>
<name>W4FCT1_APHAT</name>
<feature type="region of interest" description="Disordered" evidence="1">
    <location>
        <begin position="168"/>
        <end position="221"/>
    </location>
</feature>
<protein>
    <submittedName>
        <fullName evidence="2">Uncharacterized protein</fullName>
    </submittedName>
</protein>
<evidence type="ECO:0000313" key="2">
    <source>
        <dbReference type="EMBL" id="ETV65307.1"/>
    </source>
</evidence>